<evidence type="ECO:0000313" key="3">
    <source>
        <dbReference type="Proteomes" id="UP001357485"/>
    </source>
</evidence>
<dbReference type="Proteomes" id="UP001357485">
    <property type="component" value="Unassembled WGS sequence"/>
</dbReference>
<evidence type="ECO:0000256" key="1">
    <source>
        <dbReference type="SAM" id="MobiDB-lite"/>
    </source>
</evidence>
<feature type="region of interest" description="Disordered" evidence="1">
    <location>
        <begin position="76"/>
        <end position="96"/>
    </location>
</feature>
<feature type="compositionally biased region" description="Low complexity" evidence="1">
    <location>
        <begin position="16"/>
        <end position="27"/>
    </location>
</feature>
<evidence type="ECO:0000313" key="2">
    <source>
        <dbReference type="EMBL" id="KAK5199417.1"/>
    </source>
</evidence>
<proteinExistence type="predicted"/>
<feature type="compositionally biased region" description="Low complexity" evidence="1">
    <location>
        <begin position="76"/>
        <end position="88"/>
    </location>
</feature>
<reference evidence="2 3" key="1">
    <citation type="submission" date="2023-08" db="EMBL/GenBank/DDBJ databases">
        <title>Black Yeasts Isolated from many extreme environments.</title>
        <authorList>
            <person name="Coleine C."/>
            <person name="Stajich J.E."/>
            <person name="Selbmann L."/>
        </authorList>
    </citation>
    <scope>NUCLEOTIDE SEQUENCE [LARGE SCALE GENOMIC DNA]</scope>
    <source>
        <strain evidence="2 3">CCFEE 536</strain>
    </source>
</reference>
<feature type="non-terminal residue" evidence="2">
    <location>
        <position position="1"/>
    </location>
</feature>
<comment type="caution">
    <text evidence="2">The sequence shown here is derived from an EMBL/GenBank/DDBJ whole genome shotgun (WGS) entry which is preliminary data.</text>
</comment>
<accession>A0ABR0LNR7</accession>
<dbReference type="EMBL" id="JAVRRA010017563">
    <property type="protein sequence ID" value="KAK5199417.1"/>
    <property type="molecule type" value="Genomic_DNA"/>
</dbReference>
<name>A0ABR0LNR7_9PEZI</name>
<feature type="region of interest" description="Disordered" evidence="1">
    <location>
        <begin position="1"/>
        <end position="39"/>
    </location>
</feature>
<keyword evidence="3" id="KW-1185">Reference proteome</keyword>
<feature type="non-terminal residue" evidence="2">
    <location>
        <position position="141"/>
    </location>
</feature>
<organism evidence="2 3">
    <name type="scientific">Cryomyces antarcticus</name>
    <dbReference type="NCBI Taxonomy" id="329879"/>
    <lineage>
        <taxon>Eukaryota</taxon>
        <taxon>Fungi</taxon>
        <taxon>Dikarya</taxon>
        <taxon>Ascomycota</taxon>
        <taxon>Pezizomycotina</taxon>
        <taxon>Dothideomycetes</taxon>
        <taxon>Dothideomycetes incertae sedis</taxon>
        <taxon>Cryomyces</taxon>
    </lineage>
</organism>
<sequence>NLPSDRFRQTPFATQSAAGASGSAARGNDTPGYNYSYGEEFAGAPMQANPLQYQPNYAQESQRQQQQFPHYGMYNAQHQQQQQQAHPQLPYDSAQPYHPRQSAAIEVLSTQFGVPGVPQQYYVASDGGPSSAPTAAMVAQN</sequence>
<protein>
    <submittedName>
        <fullName evidence="2">Uncharacterized protein</fullName>
    </submittedName>
</protein>
<gene>
    <name evidence="2" type="ORF">LTR16_006278</name>
</gene>